<keyword evidence="3 5" id="KW-0808">Transferase</keyword>
<comment type="caution">
    <text evidence="5">The sequence shown here is derived from an EMBL/GenBank/DDBJ whole genome shotgun (WGS) entry which is preliminary data.</text>
</comment>
<name>A0A941ESX4_9ACTN</name>
<dbReference type="GO" id="GO:0030170">
    <property type="term" value="F:pyridoxal phosphate binding"/>
    <property type="evidence" value="ECO:0007669"/>
    <property type="project" value="InterPro"/>
</dbReference>
<sequence>MDHSHRTLADRLPQFPWDRLVPYARKADAHPGGRVDLSVGTPVDPVPAVVRAALIEAADWPGYPVTRGTDALRAAALGWMERELGVAGEPGVLPVIGSKELVANLPTLLGLGPGDAVAYPVPAYPTYEIGALLAGAQPRPTAFGALPDAASGPAPRLVWLNSPANPHGQVLDLGQLRAAVAWAREHGAVLVSDECYVTLGWDGAQPISVLHPDVCDGDVTGLLALHSLSKRSNLAGYRAAFLAGDPALLKDLLLVRMHGGMIMPGPVQAAMAAALTDEAHAREQKERYLARRAVLRQALLGAGFRIEHSQAGLYLWATRDEPCWETIGTLADLGILAAPGEMYGAGGERFVRLALTATDERIESAAARLSALG</sequence>
<dbReference type="SUPFAM" id="SSF53383">
    <property type="entry name" value="PLP-dependent transferases"/>
    <property type="match status" value="1"/>
</dbReference>
<evidence type="ECO:0000256" key="2">
    <source>
        <dbReference type="ARBA" id="ARBA00022576"/>
    </source>
</evidence>
<proteinExistence type="predicted"/>
<dbReference type="InterPro" id="IPR015424">
    <property type="entry name" value="PyrdxlP-dep_Trfase"/>
</dbReference>
<dbReference type="InterPro" id="IPR015422">
    <property type="entry name" value="PyrdxlP-dep_Trfase_small"/>
</dbReference>
<dbReference type="RefSeq" id="WP_212530357.1">
    <property type="nucleotide sequence ID" value="NZ_JAGSOG010000113.1"/>
</dbReference>
<evidence type="ECO:0000313" key="5">
    <source>
        <dbReference type="EMBL" id="MBR7835867.1"/>
    </source>
</evidence>
<accession>A0A941ESX4</accession>
<dbReference type="EMBL" id="JAGSOG010000113">
    <property type="protein sequence ID" value="MBR7835867.1"/>
    <property type="molecule type" value="Genomic_DNA"/>
</dbReference>
<dbReference type="InterPro" id="IPR019880">
    <property type="entry name" value="OxyQ"/>
</dbReference>
<dbReference type="GO" id="GO:0009016">
    <property type="term" value="F:succinyldiaminopimelate transaminase activity"/>
    <property type="evidence" value="ECO:0007669"/>
    <property type="project" value="UniProtKB-EC"/>
</dbReference>
<evidence type="ECO:0000256" key="1">
    <source>
        <dbReference type="ARBA" id="ARBA00001933"/>
    </source>
</evidence>
<dbReference type="InterPro" id="IPR004839">
    <property type="entry name" value="Aminotransferase_I/II_large"/>
</dbReference>
<protein>
    <submittedName>
        <fullName evidence="5">Succinyldiaminopimelate transaminase</fullName>
        <ecNumber evidence="5">2.6.1.17</ecNumber>
    </submittedName>
</protein>
<dbReference type="InterPro" id="IPR015421">
    <property type="entry name" value="PyrdxlP-dep_Trfase_major"/>
</dbReference>
<keyword evidence="2 5" id="KW-0032">Aminotransferase</keyword>
<evidence type="ECO:0000313" key="6">
    <source>
        <dbReference type="Proteomes" id="UP000675781"/>
    </source>
</evidence>
<evidence type="ECO:0000259" key="4">
    <source>
        <dbReference type="Pfam" id="PF00155"/>
    </source>
</evidence>
<gene>
    <name evidence="5" type="ORF">KDL01_21515</name>
</gene>
<comment type="cofactor">
    <cofactor evidence="1">
        <name>pyridoxal 5'-phosphate</name>
        <dbReference type="ChEBI" id="CHEBI:597326"/>
    </cofactor>
</comment>
<dbReference type="CDD" id="cd00609">
    <property type="entry name" value="AAT_like"/>
    <property type="match status" value="1"/>
</dbReference>
<organism evidence="5 6">
    <name type="scientific">Actinospica durhamensis</name>
    <dbReference type="NCBI Taxonomy" id="1508375"/>
    <lineage>
        <taxon>Bacteria</taxon>
        <taxon>Bacillati</taxon>
        <taxon>Actinomycetota</taxon>
        <taxon>Actinomycetes</taxon>
        <taxon>Catenulisporales</taxon>
        <taxon>Actinospicaceae</taxon>
        <taxon>Actinospica</taxon>
    </lineage>
</organism>
<dbReference type="Pfam" id="PF00155">
    <property type="entry name" value="Aminotran_1_2"/>
    <property type="match status" value="1"/>
</dbReference>
<dbReference type="AlphaFoldDB" id="A0A941ESX4"/>
<reference evidence="5" key="1">
    <citation type="submission" date="2021-04" db="EMBL/GenBank/DDBJ databases">
        <title>Genome based classification of Actinospica acidithermotolerans sp. nov., an actinobacterium isolated from an Indonesian hot spring.</title>
        <authorList>
            <person name="Kusuma A.B."/>
            <person name="Putra K.E."/>
            <person name="Nafisah S."/>
            <person name="Loh J."/>
            <person name="Nouioui I."/>
            <person name="Goodfellow M."/>
        </authorList>
    </citation>
    <scope>NUCLEOTIDE SEQUENCE</scope>
    <source>
        <strain evidence="5">CSCA 57</strain>
    </source>
</reference>
<feature type="domain" description="Aminotransferase class I/classII large" evidence="4">
    <location>
        <begin position="35"/>
        <end position="369"/>
    </location>
</feature>
<evidence type="ECO:0000256" key="3">
    <source>
        <dbReference type="ARBA" id="ARBA00022679"/>
    </source>
</evidence>
<dbReference type="NCBIfam" id="TIGR03539">
    <property type="entry name" value="DapC_actino"/>
    <property type="match status" value="1"/>
</dbReference>
<keyword evidence="6" id="KW-1185">Reference proteome</keyword>
<dbReference type="PANTHER" id="PTHR42832:SF3">
    <property type="entry name" value="L-GLUTAMINE--4-(METHYLSULFANYL)-2-OXOBUTANOATE AMINOTRANSFERASE"/>
    <property type="match status" value="1"/>
</dbReference>
<dbReference type="PANTHER" id="PTHR42832">
    <property type="entry name" value="AMINO ACID AMINOTRANSFERASE"/>
    <property type="match status" value="1"/>
</dbReference>
<dbReference type="Gene3D" id="3.40.640.10">
    <property type="entry name" value="Type I PLP-dependent aspartate aminotransferase-like (Major domain)"/>
    <property type="match status" value="1"/>
</dbReference>
<dbReference type="Proteomes" id="UP000675781">
    <property type="component" value="Unassembled WGS sequence"/>
</dbReference>
<dbReference type="InterPro" id="IPR050881">
    <property type="entry name" value="LL-DAP_aminotransferase"/>
</dbReference>
<dbReference type="Gene3D" id="3.90.1150.10">
    <property type="entry name" value="Aspartate Aminotransferase, domain 1"/>
    <property type="match status" value="1"/>
</dbReference>
<dbReference type="EC" id="2.6.1.17" evidence="5"/>